<dbReference type="GO" id="GO:0043565">
    <property type="term" value="F:sequence-specific DNA binding"/>
    <property type="evidence" value="ECO:0007669"/>
    <property type="project" value="InterPro"/>
</dbReference>
<gene>
    <name evidence="5" type="ORF">ATL51_3512</name>
</gene>
<keyword evidence="2" id="KW-0238">DNA-binding</keyword>
<reference evidence="5 6" key="1">
    <citation type="submission" date="2017-11" db="EMBL/GenBank/DDBJ databases">
        <title>Sequencing the genomes of 1000 actinobacteria strains.</title>
        <authorList>
            <person name="Klenk H.-P."/>
        </authorList>
    </citation>
    <scope>NUCLEOTIDE SEQUENCE [LARGE SCALE GENOMIC DNA]</scope>
    <source>
        <strain evidence="5 6">DSM 44104</strain>
    </source>
</reference>
<keyword evidence="1" id="KW-0805">Transcription regulation</keyword>
<dbReference type="SUPFAM" id="SSF51215">
    <property type="entry name" value="Regulatory protein AraC"/>
    <property type="match status" value="1"/>
</dbReference>
<dbReference type="Proteomes" id="UP000232453">
    <property type="component" value="Unassembled WGS sequence"/>
</dbReference>
<dbReference type="SUPFAM" id="SSF46689">
    <property type="entry name" value="Homeodomain-like"/>
    <property type="match status" value="2"/>
</dbReference>
<evidence type="ECO:0000256" key="3">
    <source>
        <dbReference type="ARBA" id="ARBA00023163"/>
    </source>
</evidence>
<dbReference type="PROSITE" id="PS01124">
    <property type="entry name" value="HTH_ARAC_FAMILY_2"/>
    <property type="match status" value="1"/>
</dbReference>
<dbReference type="InterPro" id="IPR003313">
    <property type="entry name" value="AraC-bd"/>
</dbReference>
<dbReference type="Gene3D" id="2.60.120.10">
    <property type="entry name" value="Jelly Rolls"/>
    <property type="match status" value="1"/>
</dbReference>
<organism evidence="5 6">
    <name type="scientific">Pseudonocardia alni</name>
    <name type="common">Amycolata alni</name>
    <dbReference type="NCBI Taxonomy" id="33907"/>
    <lineage>
        <taxon>Bacteria</taxon>
        <taxon>Bacillati</taxon>
        <taxon>Actinomycetota</taxon>
        <taxon>Actinomycetes</taxon>
        <taxon>Pseudonocardiales</taxon>
        <taxon>Pseudonocardiaceae</taxon>
        <taxon>Pseudonocardia</taxon>
    </lineage>
</organism>
<dbReference type="InterPro" id="IPR050204">
    <property type="entry name" value="AraC_XylS_family_regulators"/>
</dbReference>
<accession>A0AA44UQU9</accession>
<protein>
    <submittedName>
        <fullName evidence="5">AraC family transcriptional regulator</fullName>
    </submittedName>
</protein>
<evidence type="ECO:0000256" key="2">
    <source>
        <dbReference type="ARBA" id="ARBA00023125"/>
    </source>
</evidence>
<dbReference type="Pfam" id="PF12833">
    <property type="entry name" value="HTH_18"/>
    <property type="match status" value="1"/>
</dbReference>
<evidence type="ECO:0000256" key="1">
    <source>
        <dbReference type="ARBA" id="ARBA00023015"/>
    </source>
</evidence>
<dbReference type="PANTHER" id="PTHR46796">
    <property type="entry name" value="HTH-TYPE TRANSCRIPTIONAL ACTIVATOR RHAS-RELATED"/>
    <property type="match status" value="1"/>
</dbReference>
<evidence type="ECO:0000313" key="5">
    <source>
        <dbReference type="EMBL" id="PKB31815.1"/>
    </source>
</evidence>
<dbReference type="InterPro" id="IPR037923">
    <property type="entry name" value="HTH-like"/>
</dbReference>
<dbReference type="Gene3D" id="1.10.10.60">
    <property type="entry name" value="Homeodomain-like"/>
    <property type="match status" value="1"/>
</dbReference>
<evidence type="ECO:0000259" key="4">
    <source>
        <dbReference type="PROSITE" id="PS01124"/>
    </source>
</evidence>
<dbReference type="InterPro" id="IPR018060">
    <property type="entry name" value="HTH_AraC"/>
</dbReference>
<dbReference type="InterPro" id="IPR014710">
    <property type="entry name" value="RmlC-like_jellyroll"/>
</dbReference>
<dbReference type="AlphaFoldDB" id="A0AA44UQU9"/>
<evidence type="ECO:0000313" key="6">
    <source>
        <dbReference type="Proteomes" id="UP000232453"/>
    </source>
</evidence>
<comment type="caution">
    <text evidence="5">The sequence shown here is derived from an EMBL/GenBank/DDBJ whole genome shotgun (WGS) entry which is preliminary data.</text>
</comment>
<dbReference type="GO" id="GO:0003700">
    <property type="term" value="F:DNA-binding transcription factor activity"/>
    <property type="evidence" value="ECO:0007669"/>
    <property type="project" value="InterPro"/>
</dbReference>
<dbReference type="EMBL" id="PHUJ01000003">
    <property type="protein sequence ID" value="PKB31815.1"/>
    <property type="molecule type" value="Genomic_DNA"/>
</dbReference>
<name>A0AA44UQU9_PSEA5</name>
<keyword evidence="3" id="KW-0804">Transcription</keyword>
<sequence length="290" mass="31087">MVVVGRSSDVPLIGFAHSPVPIAVQHVDGPVDLPRVRGPHAHDFLTLVHVVRGACTYRVDGRTWELGEGDAFVVAPGAVVDHAAEDAAPPGELWSVIFPADAVAPASWRDHPLLAPFVGRHRGGGQRIGVPPADRATWRARFADLDDELSHRRDGHAEAARAHLTLLLVALGRLVDDVPAESGDPLLAAVFTVVEERYADPLSLRDVAAAVGLTPGHLTTVVRRGTGRTVQQWITERRMREARRLLASTDLPVAEVGGRVGYADPGYFARRFRAAHGVPAATWRAGPGTP</sequence>
<proteinExistence type="predicted"/>
<dbReference type="InterPro" id="IPR009057">
    <property type="entry name" value="Homeodomain-like_sf"/>
</dbReference>
<dbReference type="SMART" id="SM00342">
    <property type="entry name" value="HTH_ARAC"/>
    <property type="match status" value="1"/>
</dbReference>
<dbReference type="Pfam" id="PF02311">
    <property type="entry name" value="AraC_binding"/>
    <property type="match status" value="1"/>
</dbReference>
<feature type="domain" description="HTH araC/xylS-type" evidence="4">
    <location>
        <begin position="188"/>
        <end position="286"/>
    </location>
</feature>